<gene>
    <name evidence="1" type="ORF">C2G38_2159916</name>
</gene>
<dbReference type="Proteomes" id="UP000266673">
    <property type="component" value="Unassembled WGS sequence"/>
</dbReference>
<reference evidence="1 2" key="1">
    <citation type="submission" date="2018-06" db="EMBL/GenBank/DDBJ databases">
        <title>Comparative genomics reveals the genomic features of Rhizophagus irregularis, R. cerebriforme, R. diaphanum and Gigaspora rosea, and their symbiotic lifestyle signature.</title>
        <authorList>
            <person name="Morin E."/>
            <person name="San Clemente H."/>
            <person name="Chen E.C.H."/>
            <person name="De La Providencia I."/>
            <person name="Hainaut M."/>
            <person name="Kuo A."/>
            <person name="Kohler A."/>
            <person name="Murat C."/>
            <person name="Tang N."/>
            <person name="Roy S."/>
            <person name="Loubradou J."/>
            <person name="Henrissat B."/>
            <person name="Grigoriev I.V."/>
            <person name="Corradi N."/>
            <person name="Roux C."/>
            <person name="Martin F.M."/>
        </authorList>
    </citation>
    <scope>NUCLEOTIDE SEQUENCE [LARGE SCALE GENOMIC DNA]</scope>
    <source>
        <strain evidence="1 2">DAOM 194757</strain>
    </source>
</reference>
<accession>A0A397W0X5</accession>
<proteinExistence type="predicted"/>
<organism evidence="1 2">
    <name type="scientific">Gigaspora rosea</name>
    <dbReference type="NCBI Taxonomy" id="44941"/>
    <lineage>
        <taxon>Eukaryota</taxon>
        <taxon>Fungi</taxon>
        <taxon>Fungi incertae sedis</taxon>
        <taxon>Mucoromycota</taxon>
        <taxon>Glomeromycotina</taxon>
        <taxon>Glomeromycetes</taxon>
        <taxon>Diversisporales</taxon>
        <taxon>Gigasporaceae</taxon>
        <taxon>Gigaspora</taxon>
    </lineage>
</organism>
<comment type="caution">
    <text evidence="1">The sequence shown here is derived from an EMBL/GenBank/DDBJ whole genome shotgun (WGS) entry which is preliminary data.</text>
</comment>
<name>A0A397W0X5_9GLOM</name>
<dbReference type="EMBL" id="QKWP01000090">
    <property type="protein sequence ID" value="RIB27721.1"/>
    <property type="molecule type" value="Genomic_DNA"/>
</dbReference>
<sequence>MISEVLQLFSIETLTGLISVLTAVQDIIACPYLDGQKLVDEDENNQDKINTNNELVDNNSLDDNIF</sequence>
<evidence type="ECO:0000313" key="1">
    <source>
        <dbReference type="EMBL" id="RIB27721.1"/>
    </source>
</evidence>
<dbReference type="AlphaFoldDB" id="A0A397W0X5"/>
<keyword evidence="2" id="KW-1185">Reference proteome</keyword>
<protein>
    <submittedName>
        <fullName evidence="1">Uncharacterized protein</fullName>
    </submittedName>
</protein>
<evidence type="ECO:0000313" key="2">
    <source>
        <dbReference type="Proteomes" id="UP000266673"/>
    </source>
</evidence>